<dbReference type="SUPFAM" id="SSF46557">
    <property type="entry name" value="GreA transcript cleavage protein, N-terminal domain"/>
    <property type="match status" value="1"/>
</dbReference>
<dbReference type="HOGENOM" id="CLU_490695_0_0_0"/>
<keyword evidence="3" id="KW-1185">Reference proteome</keyword>
<accession>H8H1V5</accession>
<dbReference type="AlphaFoldDB" id="H8H1V5"/>
<reference evidence="2 3" key="1">
    <citation type="journal article" date="2012" name="PLoS ONE">
        <title>Genome sequence and transcriptome analysis of the radioresistant bacterium Deinococcus gobiensis: insights into the extreme environmental adaptations.</title>
        <authorList>
            <person name="Yuan M."/>
            <person name="Chen M."/>
            <person name="Zhang W."/>
            <person name="Lu W."/>
            <person name="Wang J."/>
            <person name="Yang M."/>
            <person name="Zhao P."/>
            <person name="Tang R."/>
            <person name="Li X."/>
            <person name="Hao Y."/>
            <person name="Zhou Z."/>
            <person name="Zhan Y."/>
            <person name="Yu H."/>
            <person name="Teng C."/>
            <person name="Yan Y."/>
            <person name="Ping S."/>
            <person name="Wang Y."/>
            <person name="Lin M."/>
        </authorList>
    </citation>
    <scope>NUCLEOTIDE SEQUENCE [LARGE SCALE GENOMIC DNA]</scope>
    <source>
        <strain evidence="3">DSM 21396 / JCM 16679 / CGMCC 1.7299 / I-0</strain>
        <plasmid evidence="2">P2</plasmid>
    </source>
</reference>
<dbReference type="EMBL" id="CP002193">
    <property type="protein sequence ID" value="AFD27502.1"/>
    <property type="molecule type" value="Genomic_DNA"/>
</dbReference>
<keyword evidence="2" id="KW-0251">Elongation factor</keyword>
<dbReference type="InterPro" id="IPR022691">
    <property type="entry name" value="Tscrpt_elong_fac_GreA/B_N"/>
</dbReference>
<dbReference type="RefSeq" id="WP_014686597.1">
    <property type="nucleotide sequence ID" value="NC_017791.1"/>
</dbReference>
<keyword evidence="2" id="KW-0648">Protein biosynthesis</keyword>
<dbReference type="PATRIC" id="fig|745776.4.peg.3589"/>
<dbReference type="Gene3D" id="1.10.287.180">
    <property type="entry name" value="Transcription elongation factor, GreA/GreB, N-terminal domain"/>
    <property type="match status" value="1"/>
</dbReference>
<geneLocation type="plasmid" evidence="2 3">
    <name>P2</name>
</geneLocation>
<organism evidence="2 3">
    <name type="scientific">Deinococcus gobiensis (strain DSM 21396 / JCM 16679 / CGMCC 1.7299 / I-0)</name>
    <dbReference type="NCBI Taxonomy" id="745776"/>
    <lineage>
        <taxon>Bacteria</taxon>
        <taxon>Thermotogati</taxon>
        <taxon>Deinococcota</taxon>
        <taxon>Deinococci</taxon>
        <taxon>Deinococcales</taxon>
        <taxon>Deinococcaceae</taxon>
        <taxon>Deinococcus</taxon>
    </lineage>
</organism>
<dbReference type="GO" id="GO:0032784">
    <property type="term" value="P:regulation of DNA-templated transcription elongation"/>
    <property type="evidence" value="ECO:0007669"/>
    <property type="project" value="InterPro"/>
</dbReference>
<protein>
    <submittedName>
        <fullName evidence="2">Transcription elongation factor</fullName>
    </submittedName>
</protein>
<proteinExistence type="predicted"/>
<name>H8H1V5_DEIGI</name>
<sequence length="555" mass="61986">MHTFYVTAVLRQPTLDLHPTTLRGLNGLKRALRQTLPFFRICTSQILRNGQVFLAVLARRQPPRKGLAQWVKAQLDAQDDTFVASCAAKQRADTEKKTQRRKQGFQKTAPLAGVVIGKDKHPKLYKAFFDMVKAEALKLRQQALIRTGLTIAGVKSSDPIRLLSEDLIDPYTVLTHEGNDIDFRAEDALRRLARAPMELARVYQAEEVKSKHEEAQERAALFAHEDYSLLSDELRQQVMDEEGLFIPWDASLKNVQALAESITDPHLQSRVMQVLEQGNEVDDRERIYLKDGAPAFKCRKLSPSGPYKPYTPTVDVPRESHLAEIELSDSPFAGESFHPDQPSASTTITTASTYRMISQGTYDSLLARRARLQQEADRIADLMGNALEDGDLRESAAYDEARGLMFANQRDLRELEDELSQVQVGDVAETLIGSTFVLNLAGQERQVRLTDGQPTIGEVSTQSPLGQALLTAQPGQQIEVQQHVKTSVPTSFPELTPAGLLHRKREVPKGLNSPLCPDTVQDYTLTRKPGKREQISLKTVFVEVLSMFSVRPGLA</sequence>
<keyword evidence="2" id="KW-0614">Plasmid</keyword>
<dbReference type="Proteomes" id="UP000007575">
    <property type="component" value="Plasmid P2"/>
</dbReference>
<evidence type="ECO:0000313" key="3">
    <source>
        <dbReference type="Proteomes" id="UP000007575"/>
    </source>
</evidence>
<dbReference type="KEGG" id="dgo:DGo_PB0233"/>
<evidence type="ECO:0000313" key="2">
    <source>
        <dbReference type="EMBL" id="AFD27502.1"/>
    </source>
</evidence>
<feature type="domain" description="Transcription elongation factor GreA/GreB N-terminal" evidence="1">
    <location>
        <begin position="356"/>
        <end position="424"/>
    </location>
</feature>
<dbReference type="InterPro" id="IPR036805">
    <property type="entry name" value="Tscrpt_elong_fac_GreA/B_N_sf"/>
</dbReference>
<dbReference type="GO" id="GO:0003746">
    <property type="term" value="F:translation elongation factor activity"/>
    <property type="evidence" value="ECO:0007669"/>
    <property type="project" value="UniProtKB-KW"/>
</dbReference>
<dbReference type="Pfam" id="PF03449">
    <property type="entry name" value="GreA_GreB_N"/>
    <property type="match status" value="1"/>
</dbReference>
<dbReference type="GO" id="GO:0003677">
    <property type="term" value="F:DNA binding"/>
    <property type="evidence" value="ECO:0007669"/>
    <property type="project" value="InterPro"/>
</dbReference>
<evidence type="ECO:0000259" key="1">
    <source>
        <dbReference type="Pfam" id="PF03449"/>
    </source>
</evidence>
<gene>
    <name evidence="2" type="primary">greA</name>
    <name evidence="2" type="ordered locus">DGo_PB0233</name>
</gene>